<gene>
    <name evidence="3" type="ORF">CEURO_LOCUS3381</name>
</gene>
<dbReference type="OrthoDB" id="1717466at2759"/>
<proteinExistence type="predicted"/>
<feature type="compositionally biased region" description="Low complexity" evidence="1">
    <location>
        <begin position="158"/>
        <end position="189"/>
    </location>
</feature>
<comment type="caution">
    <text evidence="3">The sequence shown here is derived from an EMBL/GenBank/DDBJ whole genome shotgun (WGS) entry which is preliminary data.</text>
</comment>
<name>A0A9P0YNN0_CUSEU</name>
<evidence type="ECO:0000259" key="2">
    <source>
        <dbReference type="Pfam" id="PF07727"/>
    </source>
</evidence>
<dbReference type="CDD" id="cd09272">
    <property type="entry name" value="RNase_HI_RT_Ty1"/>
    <property type="match status" value="1"/>
</dbReference>
<feature type="region of interest" description="Disordered" evidence="1">
    <location>
        <begin position="145"/>
        <end position="199"/>
    </location>
</feature>
<feature type="domain" description="Reverse transcriptase Ty1/copia-type" evidence="2">
    <location>
        <begin position="246"/>
        <end position="488"/>
    </location>
</feature>
<dbReference type="Pfam" id="PF07727">
    <property type="entry name" value="RVT_2"/>
    <property type="match status" value="1"/>
</dbReference>
<evidence type="ECO:0000313" key="4">
    <source>
        <dbReference type="Proteomes" id="UP001152484"/>
    </source>
</evidence>
<dbReference type="SUPFAM" id="SSF56672">
    <property type="entry name" value="DNA/RNA polymerases"/>
    <property type="match status" value="1"/>
</dbReference>
<evidence type="ECO:0000313" key="3">
    <source>
        <dbReference type="EMBL" id="CAH9069806.1"/>
    </source>
</evidence>
<organism evidence="3 4">
    <name type="scientific">Cuscuta europaea</name>
    <name type="common">European dodder</name>
    <dbReference type="NCBI Taxonomy" id="41803"/>
    <lineage>
        <taxon>Eukaryota</taxon>
        <taxon>Viridiplantae</taxon>
        <taxon>Streptophyta</taxon>
        <taxon>Embryophyta</taxon>
        <taxon>Tracheophyta</taxon>
        <taxon>Spermatophyta</taxon>
        <taxon>Magnoliopsida</taxon>
        <taxon>eudicotyledons</taxon>
        <taxon>Gunneridae</taxon>
        <taxon>Pentapetalae</taxon>
        <taxon>asterids</taxon>
        <taxon>lamiids</taxon>
        <taxon>Solanales</taxon>
        <taxon>Convolvulaceae</taxon>
        <taxon>Cuscuteae</taxon>
        <taxon>Cuscuta</taxon>
        <taxon>Cuscuta subgen. Cuscuta</taxon>
    </lineage>
</organism>
<protein>
    <recommendedName>
        <fullName evidence="2">Reverse transcriptase Ty1/copia-type domain-containing protein</fullName>
    </recommendedName>
</protein>
<dbReference type="InterPro" id="IPR013103">
    <property type="entry name" value="RVT_2"/>
</dbReference>
<dbReference type="PANTHER" id="PTHR11439">
    <property type="entry name" value="GAG-POL-RELATED RETROTRANSPOSON"/>
    <property type="match status" value="1"/>
</dbReference>
<evidence type="ECO:0000256" key="1">
    <source>
        <dbReference type="SAM" id="MobiDB-lite"/>
    </source>
</evidence>
<keyword evidence="4" id="KW-1185">Reference proteome</keyword>
<feature type="compositionally biased region" description="Pro residues" evidence="1">
    <location>
        <begin position="145"/>
        <end position="157"/>
    </location>
</feature>
<accession>A0A9P0YNN0</accession>
<dbReference type="Proteomes" id="UP001152484">
    <property type="component" value="Unassembled WGS sequence"/>
</dbReference>
<reference evidence="3" key="1">
    <citation type="submission" date="2022-07" db="EMBL/GenBank/DDBJ databases">
        <authorList>
            <person name="Macas J."/>
            <person name="Novak P."/>
            <person name="Neumann P."/>
        </authorList>
    </citation>
    <scope>NUCLEOTIDE SEQUENCE</scope>
</reference>
<dbReference type="AlphaFoldDB" id="A0A9P0YNN0"/>
<dbReference type="EMBL" id="CAMAPE010000005">
    <property type="protein sequence ID" value="CAH9069806.1"/>
    <property type="molecule type" value="Genomic_DNA"/>
</dbReference>
<dbReference type="PANTHER" id="PTHR11439:SF467">
    <property type="entry name" value="INTEGRASE CATALYTIC DOMAIN-CONTAINING PROTEIN"/>
    <property type="match status" value="1"/>
</dbReference>
<sequence>MVLLRIKNCLTEFQITPLCEYLVLPVIQISMPPQPINYHLVQFSVFSLAMHPVIKAIVVWILSQVESMLAVMLGFMRTHILLKLSHLLHPGLFLLHHLLCISSISLLTHHSSLFPQLRPHQHQPHPRHLGHQVFLSLRVYRRPIPPIPRPQPAPPPSHLSSHTSSSTPQTTSTDTVSPETTSPTSTTVVNHHPMQTRAKSGIFKPKTIFNLSTVTINADPTCFTEANKQLKWREAMADEFNALINNNMWDLVPFDNSKNIVGCKWIYKTKYHSDGSLERHRARLVAQGFNQQAGIDFSETFSPVVKPTTVRIVLTLAISFGWGIRQLDVKNAFLHGNLTEEVYMRQPRGFIHPHFPNHICRLRKAIYGLKQAPRAWFHRFSSFLLQHNFSCSKSDNSLFIYRQNNTIIYLLLYVDDIIITGNSDFSVTQFISIISKHFAMKDLGNLHYFLGVEAIRSAKGLFLSQHKYVTDLLARFHLHTVKPVRTPLASRTTLSLSDGELLSDSTEYRSMVGALQYLTLTRPNITYAVHLVSQFMHAPRTTHLFAVKRIFRYLQGTQDHGLWLQQSNRPTCIVAYSDADWAGCPDSSRSTTGFAVFLGPNLVSWKAKKQPTVSKSSTEAEYRAIAYTVQDTLHIRSVLFELGWPISEPVHLLCDNISASYLTANPVQHARSKLIQIDYHFVRERVAHGDLIVQHVPTHLQLADIFTKSLSSQRFHFLKDNLCVVSPAQFEGV</sequence>
<dbReference type="InterPro" id="IPR043502">
    <property type="entry name" value="DNA/RNA_pol_sf"/>
</dbReference>